<proteinExistence type="predicted"/>
<evidence type="ECO:0000313" key="1">
    <source>
        <dbReference type="EMBL" id="QIR06263.1"/>
    </source>
</evidence>
<dbReference type="InterPro" id="IPR014094">
    <property type="entry name" value="LpoB"/>
</dbReference>
<keyword evidence="2" id="KW-1185">Reference proteome</keyword>
<protein>
    <recommendedName>
        <fullName evidence="3">Penicillin-binding protein activator LpoB</fullName>
    </recommendedName>
</protein>
<dbReference type="PANTHER" id="PTHR40593">
    <property type="entry name" value="PENICILLIN-BINDING PROTEIN ACTIVATOR LPOB"/>
    <property type="match status" value="1"/>
</dbReference>
<dbReference type="Gene3D" id="3.40.50.10610">
    <property type="entry name" value="ABC-type transport auxiliary lipoprotein component"/>
    <property type="match status" value="1"/>
</dbReference>
<name>A0ABX6K7C3_SALCS</name>
<dbReference type="PANTHER" id="PTHR40593:SF1">
    <property type="entry name" value="PENICILLIN-BINDING PROTEIN ACTIVATOR LPOB"/>
    <property type="match status" value="1"/>
</dbReference>
<dbReference type="RefSeq" id="WP_167314477.1">
    <property type="nucleotide sequence ID" value="NZ_CP050266.1"/>
</dbReference>
<evidence type="ECO:0000313" key="2">
    <source>
        <dbReference type="Proteomes" id="UP000501408"/>
    </source>
</evidence>
<reference evidence="1 2" key="1">
    <citation type="submission" date="2020-03" db="EMBL/GenBank/DDBJ databases">
        <title>Genome mining reveals the biosynthetic pathways of PHA and ectoines of the halophilic strain Salinivibrio costicola M318 isolated from fermented shrimp paste.</title>
        <authorList>
            <person name="Doan T.V."/>
            <person name="Tran L.T."/>
            <person name="Trieu T.A."/>
            <person name="Nguyen Q.V."/>
            <person name="Quach T.N."/>
            <person name="Phi T.Q."/>
            <person name="Kumar S."/>
        </authorList>
    </citation>
    <scope>NUCLEOTIDE SEQUENCE [LARGE SCALE GENOMIC DNA]</scope>
    <source>
        <strain evidence="1 2">M318</strain>
    </source>
</reference>
<dbReference type="Proteomes" id="UP000501408">
    <property type="component" value="Chromosome 1"/>
</dbReference>
<dbReference type="EMBL" id="CP050266">
    <property type="protein sequence ID" value="QIR06263.1"/>
    <property type="molecule type" value="Genomic_DNA"/>
</dbReference>
<gene>
    <name evidence="1" type="ORF">HBA18_07660</name>
</gene>
<dbReference type="Pfam" id="PF13036">
    <property type="entry name" value="LpoB"/>
    <property type="match status" value="1"/>
</dbReference>
<evidence type="ECO:0008006" key="3">
    <source>
        <dbReference type="Google" id="ProtNLM"/>
    </source>
</evidence>
<sequence length="192" mass="20303">MSACCALTAALRKPNALVKALSMGLFVVTVAGCAPRTQPIYQPSAPKESTVQQGVVHGSFNQAMRAAVQSLMGSESLQGAPVTLVQPLQNLTDGYIDTVGVSKQLEQGLAAQGLIGTVSQAQVDVVRQSLGLGEGQVLIDPTTVMQYGRLLGAQYQLGGKVTGQEEKTLSLQLMDLTTGVIEWQDTQRFVSR</sequence>
<accession>A0ABX6K7C3</accession>
<organism evidence="1 2">
    <name type="scientific">Salinivibrio costicola</name>
    <name type="common">Vibrio costicola</name>
    <dbReference type="NCBI Taxonomy" id="51367"/>
    <lineage>
        <taxon>Bacteria</taxon>
        <taxon>Pseudomonadati</taxon>
        <taxon>Pseudomonadota</taxon>
        <taxon>Gammaproteobacteria</taxon>
        <taxon>Vibrionales</taxon>
        <taxon>Vibrionaceae</taxon>
        <taxon>Salinivibrio</taxon>
    </lineage>
</organism>